<gene>
    <name evidence="4" type="ORF">BDZ83DRAFT_536775</name>
</gene>
<dbReference type="SMART" id="SM00248">
    <property type="entry name" value="ANK"/>
    <property type="match status" value="3"/>
</dbReference>
<feature type="non-terminal residue" evidence="4">
    <location>
        <position position="1"/>
    </location>
</feature>
<keyword evidence="1" id="KW-0677">Repeat</keyword>
<evidence type="ECO:0000256" key="1">
    <source>
        <dbReference type="ARBA" id="ARBA00022737"/>
    </source>
</evidence>
<protein>
    <submittedName>
        <fullName evidence="4">Ankyrin repeat-containing domain protein</fullName>
    </submittedName>
</protein>
<feature type="repeat" description="ANK" evidence="3">
    <location>
        <begin position="31"/>
        <end position="63"/>
    </location>
</feature>
<name>A0AAD8UFI6_GLOAC</name>
<dbReference type="Pfam" id="PF12796">
    <property type="entry name" value="Ank_2"/>
    <property type="match status" value="1"/>
</dbReference>
<evidence type="ECO:0000313" key="4">
    <source>
        <dbReference type="EMBL" id="KAK1721216.1"/>
    </source>
</evidence>
<dbReference type="InterPro" id="IPR036770">
    <property type="entry name" value="Ankyrin_rpt-contain_sf"/>
</dbReference>
<feature type="repeat" description="ANK" evidence="3">
    <location>
        <begin position="64"/>
        <end position="96"/>
    </location>
</feature>
<dbReference type="InterPro" id="IPR002110">
    <property type="entry name" value="Ankyrin_rpt"/>
</dbReference>
<evidence type="ECO:0000313" key="5">
    <source>
        <dbReference type="Proteomes" id="UP001244207"/>
    </source>
</evidence>
<dbReference type="PRINTS" id="PR01415">
    <property type="entry name" value="ANKYRIN"/>
</dbReference>
<dbReference type="GeneID" id="85387267"/>
<feature type="non-terminal residue" evidence="4">
    <location>
        <position position="151"/>
    </location>
</feature>
<dbReference type="AlphaFoldDB" id="A0AAD8UFI6"/>
<dbReference type="PROSITE" id="PS50088">
    <property type="entry name" value="ANK_REPEAT"/>
    <property type="match status" value="4"/>
</dbReference>
<dbReference type="PANTHER" id="PTHR24198:SF165">
    <property type="entry name" value="ANKYRIN REPEAT-CONTAINING PROTEIN-RELATED"/>
    <property type="match status" value="1"/>
</dbReference>
<reference evidence="4" key="1">
    <citation type="submission" date="2021-12" db="EMBL/GenBank/DDBJ databases">
        <title>Comparative genomics, transcriptomics and evolutionary studies reveal genomic signatures of adaptation to plant cell wall in hemibiotrophic fungi.</title>
        <authorList>
            <consortium name="DOE Joint Genome Institute"/>
            <person name="Baroncelli R."/>
            <person name="Diaz J.F."/>
            <person name="Benocci T."/>
            <person name="Peng M."/>
            <person name="Battaglia E."/>
            <person name="Haridas S."/>
            <person name="Andreopoulos W."/>
            <person name="Labutti K."/>
            <person name="Pangilinan J."/>
            <person name="Floch G.L."/>
            <person name="Makela M.R."/>
            <person name="Henrissat B."/>
            <person name="Grigoriev I.V."/>
            <person name="Crouch J.A."/>
            <person name="De Vries R.P."/>
            <person name="Sukno S.A."/>
            <person name="Thon M.R."/>
        </authorList>
    </citation>
    <scope>NUCLEOTIDE SEQUENCE</scope>
    <source>
        <strain evidence="4">CBS 112980</strain>
    </source>
</reference>
<organism evidence="4 5">
    <name type="scientific">Glomerella acutata</name>
    <name type="common">Colletotrichum acutatum</name>
    <dbReference type="NCBI Taxonomy" id="27357"/>
    <lineage>
        <taxon>Eukaryota</taxon>
        <taxon>Fungi</taxon>
        <taxon>Dikarya</taxon>
        <taxon>Ascomycota</taxon>
        <taxon>Pezizomycotina</taxon>
        <taxon>Sordariomycetes</taxon>
        <taxon>Hypocreomycetidae</taxon>
        <taxon>Glomerellales</taxon>
        <taxon>Glomerellaceae</taxon>
        <taxon>Colletotrichum</taxon>
        <taxon>Colletotrichum acutatum species complex</taxon>
    </lineage>
</organism>
<dbReference type="Pfam" id="PF00023">
    <property type="entry name" value="Ank"/>
    <property type="match status" value="1"/>
</dbReference>
<dbReference type="RefSeq" id="XP_060362012.1">
    <property type="nucleotide sequence ID" value="XM_060503368.1"/>
</dbReference>
<dbReference type="Proteomes" id="UP001244207">
    <property type="component" value="Unassembled WGS sequence"/>
</dbReference>
<feature type="repeat" description="ANK" evidence="3">
    <location>
        <begin position="131"/>
        <end position="151"/>
    </location>
</feature>
<keyword evidence="2 3" id="KW-0040">ANK repeat</keyword>
<accession>A0AAD8UFI6</accession>
<dbReference type="PANTHER" id="PTHR24198">
    <property type="entry name" value="ANKYRIN REPEAT AND PROTEIN KINASE DOMAIN-CONTAINING PROTEIN"/>
    <property type="match status" value="1"/>
</dbReference>
<dbReference type="SUPFAM" id="SSF48403">
    <property type="entry name" value="Ankyrin repeat"/>
    <property type="match status" value="1"/>
</dbReference>
<proteinExistence type="predicted"/>
<evidence type="ECO:0000256" key="3">
    <source>
        <dbReference type="PROSITE-ProRule" id="PRU00023"/>
    </source>
</evidence>
<dbReference type="PROSITE" id="PS50297">
    <property type="entry name" value="ANK_REP_REGION"/>
    <property type="match status" value="4"/>
</dbReference>
<feature type="repeat" description="ANK" evidence="3">
    <location>
        <begin position="98"/>
        <end position="130"/>
    </location>
</feature>
<evidence type="ECO:0000256" key="2">
    <source>
        <dbReference type="ARBA" id="ARBA00023043"/>
    </source>
</evidence>
<keyword evidence="5" id="KW-1185">Reference proteome</keyword>
<dbReference type="EMBL" id="JAHMHS010000087">
    <property type="protein sequence ID" value="KAK1721216.1"/>
    <property type="molecule type" value="Genomic_DNA"/>
</dbReference>
<dbReference type="Pfam" id="PF13637">
    <property type="entry name" value="Ank_4"/>
    <property type="match status" value="1"/>
</dbReference>
<dbReference type="Gene3D" id="1.25.40.20">
    <property type="entry name" value="Ankyrin repeat-containing domain"/>
    <property type="match status" value="2"/>
</dbReference>
<comment type="caution">
    <text evidence="4">The sequence shown here is derived from an EMBL/GenBank/DDBJ whole genome shotgun (WGS) entry which is preliminary data.</text>
</comment>
<sequence length="151" mass="16658">ALYKAVIGLHLRCCQILIQKAEHLVNSKDLSWRTPLHDAASWGSLPIVEMLLRHDAHIDAQTRKGQTPLYLSILQGHSSVAELLVKKGASLQIINTNKRWTALHLAAWTGSLVILEMLIENGADVDAQDRQGYTALHVALQEGHGGIVDYL</sequence>